<reference evidence="1 2" key="1">
    <citation type="submission" date="2020-08" db="EMBL/GenBank/DDBJ databases">
        <authorList>
            <person name="Hejnol A."/>
        </authorList>
    </citation>
    <scope>NUCLEOTIDE SEQUENCE [LARGE SCALE GENOMIC DNA]</scope>
</reference>
<dbReference type="EMBL" id="CAJFCJ010000006">
    <property type="protein sequence ID" value="CAD5115777.1"/>
    <property type="molecule type" value="Genomic_DNA"/>
</dbReference>
<name>A0A7I8VK09_9ANNE</name>
<proteinExistence type="predicted"/>
<evidence type="ECO:0000313" key="1">
    <source>
        <dbReference type="EMBL" id="CAD5115777.1"/>
    </source>
</evidence>
<keyword evidence="2" id="KW-1185">Reference proteome</keyword>
<evidence type="ECO:0000313" key="2">
    <source>
        <dbReference type="Proteomes" id="UP000549394"/>
    </source>
</evidence>
<dbReference type="Proteomes" id="UP000549394">
    <property type="component" value="Unassembled WGS sequence"/>
</dbReference>
<comment type="caution">
    <text evidence="1">The sequence shown here is derived from an EMBL/GenBank/DDBJ whole genome shotgun (WGS) entry which is preliminary data.</text>
</comment>
<sequence length="253" mass="28899">MVEFQKYLIEEDVSKNLENIKNSFNEIEKLFLVYQGKYKQIDEENKNIWKEMESVRLEANEYLRTVKSLKRTPMKRSKSVKAASFSIQAPSNRLKKSLVSPPRRRSCSPTVMNTARTLSSKIKGIPISILESVTDVDGAINSVKRSNTKTKTISGNRKNKVNLFKTTMKSKSEVSGSHTEGDDESVDVTFTFSTDTKELKYPENNGQVIEKSIKSNSMKNDINSYKYGFCPHSITPNLKRNWLNRSKIPVKVK</sequence>
<dbReference type="AlphaFoldDB" id="A0A7I8VK09"/>
<organism evidence="1 2">
    <name type="scientific">Dimorphilus gyrociliatus</name>
    <dbReference type="NCBI Taxonomy" id="2664684"/>
    <lineage>
        <taxon>Eukaryota</taxon>
        <taxon>Metazoa</taxon>
        <taxon>Spiralia</taxon>
        <taxon>Lophotrochozoa</taxon>
        <taxon>Annelida</taxon>
        <taxon>Polychaeta</taxon>
        <taxon>Polychaeta incertae sedis</taxon>
        <taxon>Dinophilidae</taxon>
        <taxon>Dimorphilus</taxon>
    </lineage>
</organism>
<gene>
    <name evidence="1" type="ORF">DGYR_LOCUS4479</name>
</gene>
<accession>A0A7I8VK09</accession>
<protein>
    <submittedName>
        <fullName evidence="1">Uncharacterized protein</fullName>
    </submittedName>
</protein>